<feature type="domain" description="FAE" evidence="5">
    <location>
        <begin position="43"/>
        <end position="218"/>
    </location>
</feature>
<evidence type="ECO:0000313" key="6">
    <source>
        <dbReference type="EMBL" id="ODS32528.1"/>
    </source>
</evidence>
<name>A0A1E3XA91_9BACT</name>
<gene>
    <name evidence="6" type="ORF">SCARUB_02328</name>
</gene>
<protein>
    <recommendedName>
        <fullName evidence="8">Naringenin-chalcone synthase</fullName>
    </recommendedName>
</protein>
<dbReference type="EMBL" id="MAYW01000058">
    <property type="protein sequence ID" value="ODS32528.1"/>
    <property type="molecule type" value="Genomic_DNA"/>
</dbReference>
<evidence type="ECO:0000256" key="3">
    <source>
        <dbReference type="PIRSR" id="PIRSR000451-1"/>
    </source>
</evidence>
<proteinExistence type="inferred from homology"/>
<evidence type="ECO:0000313" key="7">
    <source>
        <dbReference type="Proteomes" id="UP000094056"/>
    </source>
</evidence>
<evidence type="ECO:0000256" key="2">
    <source>
        <dbReference type="ARBA" id="ARBA00022679"/>
    </source>
</evidence>
<dbReference type="GO" id="GO:0030639">
    <property type="term" value="P:polyketide biosynthetic process"/>
    <property type="evidence" value="ECO:0007669"/>
    <property type="project" value="TreeGrafter"/>
</dbReference>
<keyword evidence="2" id="KW-0808">Transferase</keyword>
<feature type="active site" description="Acyl-thioester intermediate" evidence="3">
    <location>
        <position position="157"/>
    </location>
</feature>
<dbReference type="GO" id="GO:0016020">
    <property type="term" value="C:membrane"/>
    <property type="evidence" value="ECO:0007669"/>
    <property type="project" value="InterPro"/>
</dbReference>
<organism evidence="6 7">
    <name type="scientific">Candidatus Scalindua rubra</name>
    <dbReference type="NCBI Taxonomy" id="1872076"/>
    <lineage>
        <taxon>Bacteria</taxon>
        <taxon>Pseudomonadati</taxon>
        <taxon>Planctomycetota</taxon>
        <taxon>Candidatus Brocadiia</taxon>
        <taxon>Candidatus Brocadiales</taxon>
        <taxon>Candidatus Scalinduaceae</taxon>
        <taxon>Candidatus Scalindua</taxon>
    </lineage>
</organism>
<accession>A0A1E3XA91</accession>
<dbReference type="PATRIC" id="fig|1872076.5.peg.2737"/>
<evidence type="ECO:0000259" key="5">
    <source>
        <dbReference type="Pfam" id="PF08392"/>
    </source>
</evidence>
<evidence type="ECO:0008006" key="8">
    <source>
        <dbReference type="Google" id="ProtNLM"/>
    </source>
</evidence>
<dbReference type="Pfam" id="PF08392">
    <property type="entry name" value="FAE1_CUT1_RppA"/>
    <property type="match status" value="1"/>
</dbReference>
<dbReference type="GO" id="GO:0016747">
    <property type="term" value="F:acyltransferase activity, transferring groups other than amino-acyl groups"/>
    <property type="evidence" value="ECO:0007669"/>
    <property type="project" value="InterPro"/>
</dbReference>
<dbReference type="PIRSF" id="PIRSF000451">
    <property type="entry name" value="PKS_III"/>
    <property type="match status" value="1"/>
</dbReference>
<dbReference type="InterPro" id="IPR011141">
    <property type="entry name" value="Polyketide_synthase_type-III"/>
</dbReference>
<dbReference type="PANTHER" id="PTHR11877:SF46">
    <property type="entry name" value="TYPE III POLYKETIDE SYNTHASE A"/>
    <property type="match status" value="1"/>
</dbReference>
<dbReference type="SUPFAM" id="SSF53901">
    <property type="entry name" value="Thiolase-like"/>
    <property type="match status" value="1"/>
</dbReference>
<comment type="similarity">
    <text evidence="1">Belongs to the thiolase-like superfamily. Chalcone/stilbene synthases family.</text>
</comment>
<evidence type="ECO:0000256" key="1">
    <source>
        <dbReference type="ARBA" id="ARBA00005531"/>
    </source>
</evidence>
<dbReference type="PANTHER" id="PTHR11877">
    <property type="entry name" value="HYDROXYMETHYLGLUTARYL-COA SYNTHASE"/>
    <property type="match status" value="1"/>
</dbReference>
<sequence>MKILKDENISSNSAQRNVCIASVGVAKPPFIITQEQAKAFLLKHYSDKLSSKNLAILRKIFSHPSILRRHLAIEELECLVNEHPDTRIARFTHWAVDLSSQAIVKALIQVGLTIDDVSGLVVNTCTGYICPGISTYLIEKLGLSKQILVYDLVGSGCGGAVPNLQMAESMMKGVDDGVILSISVEICSATFQMNDDLSLIVSNAIFADGATASVLWQHPEGLVLVASASRYDPKYRDDIRYIYKNGQLHNQLSVFLPEFASKTVAKVIMDLLKPRGLRIENIKHWAFHPGGEKVINAIKSEIGLSDSQLQVTRDVLAKCGNMSSPTVLFVLHEILEKGISPGDWCIMVTFGAGLCAHTMLLRKE</sequence>
<feature type="domain" description="Chalcone/stilbene synthase C-terminal" evidence="4">
    <location>
        <begin position="248"/>
        <end position="362"/>
    </location>
</feature>
<dbReference type="InterPro" id="IPR012328">
    <property type="entry name" value="Chalcone/stilbene_synt_C"/>
</dbReference>
<dbReference type="Gene3D" id="3.40.47.10">
    <property type="match status" value="2"/>
</dbReference>
<comment type="caution">
    <text evidence="6">The sequence shown here is derived from an EMBL/GenBank/DDBJ whole genome shotgun (WGS) entry which is preliminary data.</text>
</comment>
<dbReference type="Proteomes" id="UP000094056">
    <property type="component" value="Unassembled WGS sequence"/>
</dbReference>
<dbReference type="GO" id="GO:0006633">
    <property type="term" value="P:fatty acid biosynthetic process"/>
    <property type="evidence" value="ECO:0007669"/>
    <property type="project" value="InterPro"/>
</dbReference>
<evidence type="ECO:0000259" key="4">
    <source>
        <dbReference type="Pfam" id="PF02797"/>
    </source>
</evidence>
<reference evidence="6 7" key="1">
    <citation type="submission" date="2016-07" db="EMBL/GenBank/DDBJ databases">
        <title>Draft genome of Scalindua rubra, obtained from a brine-seawater interface in the Red Sea, sheds light on salt adaptation in anammox bacteria.</title>
        <authorList>
            <person name="Speth D.R."/>
            <person name="Lagkouvardos I."/>
            <person name="Wang Y."/>
            <person name="Qian P.-Y."/>
            <person name="Dutilh B.E."/>
            <person name="Jetten M.S."/>
        </authorList>
    </citation>
    <scope>NUCLEOTIDE SEQUENCE [LARGE SCALE GENOMIC DNA]</scope>
    <source>
        <strain evidence="6">BSI-1</strain>
    </source>
</reference>
<dbReference type="InterPro" id="IPR013601">
    <property type="entry name" value="FAE1_typ3_polyketide_synth"/>
</dbReference>
<dbReference type="Pfam" id="PF02797">
    <property type="entry name" value="Chal_sti_synt_C"/>
    <property type="match status" value="1"/>
</dbReference>
<dbReference type="AlphaFoldDB" id="A0A1E3XA91"/>
<dbReference type="InterPro" id="IPR016039">
    <property type="entry name" value="Thiolase-like"/>
</dbReference>